<dbReference type="Proteomes" id="UP000675881">
    <property type="component" value="Chromosome 5"/>
</dbReference>
<evidence type="ECO:0000256" key="3">
    <source>
        <dbReference type="ARBA" id="ARBA00022989"/>
    </source>
</evidence>
<dbReference type="InterPro" id="IPR036116">
    <property type="entry name" value="FN3_sf"/>
</dbReference>
<comment type="subcellular location">
    <subcellularLocation>
        <location evidence="1">Membrane</location>
        <topology evidence="1">Single-pass membrane protein</topology>
    </subcellularLocation>
</comment>
<dbReference type="Pfam" id="PF00041">
    <property type="entry name" value="fn3"/>
    <property type="match status" value="1"/>
</dbReference>
<gene>
    <name evidence="6" type="ORF">LSAA_9745</name>
</gene>
<keyword evidence="3" id="KW-1133">Transmembrane helix</keyword>
<dbReference type="Gene3D" id="2.60.40.10">
    <property type="entry name" value="Immunoglobulins"/>
    <property type="match status" value="5"/>
</dbReference>
<dbReference type="InterPro" id="IPR007110">
    <property type="entry name" value="Ig-like_dom"/>
</dbReference>
<dbReference type="Pfam" id="PF07686">
    <property type="entry name" value="V-set"/>
    <property type="match status" value="1"/>
</dbReference>
<keyword evidence="5" id="KW-1015">Disulfide bond</keyword>
<dbReference type="SUPFAM" id="SSF49265">
    <property type="entry name" value="Fibronectin type III"/>
    <property type="match status" value="1"/>
</dbReference>
<evidence type="ECO:0000256" key="2">
    <source>
        <dbReference type="ARBA" id="ARBA00022692"/>
    </source>
</evidence>
<dbReference type="InterPro" id="IPR013783">
    <property type="entry name" value="Ig-like_fold"/>
</dbReference>
<keyword evidence="7" id="KW-1185">Reference proteome</keyword>
<accession>A0A7R8CXW1</accession>
<proteinExistence type="predicted"/>
<dbReference type="EMBL" id="HG994584">
    <property type="protein sequence ID" value="CAF2936305.1"/>
    <property type="molecule type" value="Genomic_DNA"/>
</dbReference>
<evidence type="ECO:0000256" key="4">
    <source>
        <dbReference type="ARBA" id="ARBA00023136"/>
    </source>
</evidence>
<dbReference type="InterPro" id="IPR036179">
    <property type="entry name" value="Ig-like_dom_sf"/>
</dbReference>
<dbReference type="AlphaFoldDB" id="A0A7R8CXW1"/>
<dbReference type="Pfam" id="PF13927">
    <property type="entry name" value="Ig_3"/>
    <property type="match status" value="2"/>
</dbReference>
<dbReference type="SMART" id="SM00060">
    <property type="entry name" value="FN3"/>
    <property type="match status" value="1"/>
</dbReference>
<dbReference type="PROSITE" id="PS50835">
    <property type="entry name" value="IG_LIKE"/>
    <property type="match status" value="5"/>
</dbReference>
<sequence length="820" mass="91869">MPPFLLLYSLNVSTSFRGAFLIILRVQEHQEDREREDNNGKGAINPFQKKTQTGIASVRLWRKDMMLTSSFIPLYLKAFLLLPHFHILVAQEKEIYTVVGASAHLPCNISAPDDDGALLVLWYRNFDAQPIYSFDNRFSTTKHWSEDQSFGPRALFRDNSIYPGILSELIISNVQFEDGGYYKCRVDFRRSQTRSETLHLRIIEEPDIPSIVNQNGTALMGEIGPFALGEALILLCTVDRGNPRPAVSWWRNGELWDDEPDPNTFDEVQQNTLVIASLDRSHHGNEFSCVARNNNVTGSPSSRVKVILRMPVLDIHLSSLPNPVTSDTSYEVLCQATGAQPLPNITWFLDSTLIQVSQVDVRVTHRENLTTSSLYFTPKMKDHGRILTCIAENELGKANATRELSIHFVPIVSLEMMNEKEYVLEGEDLVLECHIKARPRVWRVIWYHNGKEVQPNGDRVVIPEEGTLLLRNVTKERSGDYLCSATNVEGDGFSKIVKISVYYKPVCRDARIAKSIDYINDGRDEVTTISLGCGVDAKPEVKRYRWLVNSSDSESVFEIPSAENSMTFSNYKSTTGAKTRGQVLCWASNEIGEQGAPCIFHVVPIGAPHPPTNCKIRNHTASTIVVSCSPGFNGGLTQHFIMEVYETAQNNSQILIATNWTDSSDRLIVRGLTPESNYILSIKSVNERGESSPVYLGGKTEGYIHYLPVKNEFSRLPLLFVIIGILKRQKHERQLARDLNNRRNGVEEEEGGGGGGALSLFQGIWNKKELLATTSPVERTVIKTFSVDKKRPICPVCNPQGKTPYPRGGGGGRMESSEFS</sequence>
<organism evidence="6 7">
    <name type="scientific">Lepeophtheirus salmonis</name>
    <name type="common">Salmon louse</name>
    <name type="synonym">Caligus salmonis</name>
    <dbReference type="NCBI Taxonomy" id="72036"/>
    <lineage>
        <taxon>Eukaryota</taxon>
        <taxon>Metazoa</taxon>
        <taxon>Ecdysozoa</taxon>
        <taxon>Arthropoda</taxon>
        <taxon>Crustacea</taxon>
        <taxon>Multicrustacea</taxon>
        <taxon>Hexanauplia</taxon>
        <taxon>Copepoda</taxon>
        <taxon>Siphonostomatoida</taxon>
        <taxon>Caligidae</taxon>
        <taxon>Lepeophtheirus</taxon>
    </lineage>
</organism>
<evidence type="ECO:0000256" key="1">
    <source>
        <dbReference type="ARBA" id="ARBA00004167"/>
    </source>
</evidence>
<dbReference type="GO" id="GO:0016020">
    <property type="term" value="C:membrane"/>
    <property type="evidence" value="ECO:0007669"/>
    <property type="project" value="UniProtKB-SubCell"/>
</dbReference>
<evidence type="ECO:0000313" key="7">
    <source>
        <dbReference type="Proteomes" id="UP000675881"/>
    </source>
</evidence>
<dbReference type="PANTHER" id="PTHR23278">
    <property type="entry name" value="SIDESTEP PROTEIN"/>
    <property type="match status" value="1"/>
</dbReference>
<evidence type="ECO:0000256" key="5">
    <source>
        <dbReference type="ARBA" id="ARBA00023157"/>
    </source>
</evidence>
<dbReference type="InterPro" id="IPR003598">
    <property type="entry name" value="Ig_sub2"/>
</dbReference>
<name>A0A7R8CXW1_LEPSM</name>
<dbReference type="PROSITE" id="PS50853">
    <property type="entry name" value="FN3"/>
    <property type="match status" value="1"/>
</dbReference>
<keyword evidence="4" id="KW-0472">Membrane</keyword>
<evidence type="ECO:0000313" key="6">
    <source>
        <dbReference type="EMBL" id="CAF2936305.1"/>
    </source>
</evidence>
<dbReference type="SMART" id="SM00408">
    <property type="entry name" value="IGc2"/>
    <property type="match status" value="4"/>
</dbReference>
<dbReference type="InterPro" id="IPR013106">
    <property type="entry name" value="Ig_V-set"/>
</dbReference>
<dbReference type="PANTHER" id="PTHR23278:SF19">
    <property type="entry name" value="OBSCURIN"/>
    <property type="match status" value="1"/>
</dbReference>
<dbReference type="Pfam" id="PF08205">
    <property type="entry name" value="C2-set_2"/>
    <property type="match status" value="1"/>
</dbReference>
<dbReference type="SMART" id="SM00409">
    <property type="entry name" value="IG"/>
    <property type="match status" value="4"/>
</dbReference>
<reference evidence="6" key="1">
    <citation type="submission" date="2021-02" db="EMBL/GenBank/DDBJ databases">
        <authorList>
            <person name="Bekaert M."/>
        </authorList>
    </citation>
    <scope>NUCLEOTIDE SEQUENCE</scope>
    <source>
        <strain evidence="6">IoA-00</strain>
    </source>
</reference>
<dbReference type="InterPro" id="IPR003961">
    <property type="entry name" value="FN3_dom"/>
</dbReference>
<keyword evidence="2" id="KW-0812">Transmembrane</keyword>
<dbReference type="InterPro" id="IPR003599">
    <property type="entry name" value="Ig_sub"/>
</dbReference>
<dbReference type="SUPFAM" id="SSF48726">
    <property type="entry name" value="Immunoglobulin"/>
    <property type="match status" value="4"/>
</dbReference>
<dbReference type="OrthoDB" id="6234674at2759"/>
<protein>
    <submittedName>
        <fullName evidence="6">(salmon louse) hypothetical protein</fullName>
    </submittedName>
</protein>
<dbReference type="InterPro" id="IPR013162">
    <property type="entry name" value="CD80_C2-set"/>
</dbReference>
<dbReference type="CDD" id="cd00063">
    <property type="entry name" value="FN3"/>
    <property type="match status" value="1"/>
</dbReference>